<evidence type="ECO:0000256" key="1">
    <source>
        <dbReference type="ARBA" id="ARBA00023242"/>
    </source>
</evidence>
<accession>A0AAV9NKK7</accession>
<dbReference type="AlphaFoldDB" id="A0AAV9NKK7"/>
<gene>
    <name evidence="4" type="ORF">LTR84_007625</name>
</gene>
<dbReference type="InterPro" id="IPR052761">
    <property type="entry name" value="Fungal_Detox/Toxin_TFs"/>
</dbReference>
<dbReference type="InterPro" id="IPR007219">
    <property type="entry name" value="XnlR_reg_dom"/>
</dbReference>
<evidence type="ECO:0000256" key="2">
    <source>
        <dbReference type="SAM" id="MobiDB-lite"/>
    </source>
</evidence>
<evidence type="ECO:0000313" key="5">
    <source>
        <dbReference type="Proteomes" id="UP001358417"/>
    </source>
</evidence>
<sequence>MQHPGKTNLPHAYVHTFRIGEPSGCNREKDNSVSTELTPGGQASLASLLDNATPVECCNDGAKADAAPSSDQSDQLPSYIARLPVGLDDHVVQLLLHKGALTVPSKTTIDELLRVFVCHVYPFLPVLDLGNFLGAVKGTNSDRISLLLFQAVMFAGVTFADLSHLQQEGLRTYDNARKIFFDRVKLLYEMDVESNPTTMIQVLLLMTYWYGRQNDTKGRFYWLRTAFSLATDIGLDRWPNSPNPSTRQRMRRKLWYCCLMRDKLLSITERRQSAHCCKTEDIEDIDPKDFEDAALTQVFIKYNVPGHGIGTPSLSRLCAQKVKLCLIIGHIFNSQYELSGVRLVDSSDPFMVLIPKAKVLSTESAARDQDLRNWWRETASIKEAALGQNHSQNGSLLGLHSATLEMLYLTALCTVHRPFLLLDPLKGSANEALQSFSRNTLRSAARRISEIARELDESHLLRFMPPLVVGALIVASVQHLKDALSSEAELRGIGDLYLGQTLQAFAALRHKYNSADCAIGFIESVRSGKSVYRTFEWEDRANPRAPDDEHTVMSTGRESNSVTIAQTDTSSITSPFISQGANVELQNGVRHHPMDMFGSSFESEVDFNVPDFRSPNFNAISELLLSAPFDANNIDWARMDWYDVGSTEI</sequence>
<dbReference type="GO" id="GO:0008270">
    <property type="term" value="F:zinc ion binding"/>
    <property type="evidence" value="ECO:0007669"/>
    <property type="project" value="InterPro"/>
</dbReference>
<dbReference type="PANTHER" id="PTHR47425">
    <property type="entry name" value="FARB-RELATED"/>
    <property type="match status" value="1"/>
</dbReference>
<name>A0AAV9NKK7_9EURO</name>
<dbReference type="RefSeq" id="XP_064710180.1">
    <property type="nucleotide sequence ID" value="XM_064851177.1"/>
</dbReference>
<evidence type="ECO:0000259" key="3">
    <source>
        <dbReference type="SMART" id="SM00906"/>
    </source>
</evidence>
<organism evidence="4 5">
    <name type="scientific">Exophiala bonariae</name>
    <dbReference type="NCBI Taxonomy" id="1690606"/>
    <lineage>
        <taxon>Eukaryota</taxon>
        <taxon>Fungi</taxon>
        <taxon>Dikarya</taxon>
        <taxon>Ascomycota</taxon>
        <taxon>Pezizomycotina</taxon>
        <taxon>Eurotiomycetes</taxon>
        <taxon>Chaetothyriomycetidae</taxon>
        <taxon>Chaetothyriales</taxon>
        <taxon>Herpotrichiellaceae</taxon>
        <taxon>Exophiala</taxon>
    </lineage>
</organism>
<dbReference type="SMART" id="SM00906">
    <property type="entry name" value="Fungal_trans"/>
    <property type="match status" value="1"/>
</dbReference>
<dbReference type="EMBL" id="JAVRRD010000003">
    <property type="protein sequence ID" value="KAK5061083.1"/>
    <property type="molecule type" value="Genomic_DNA"/>
</dbReference>
<feature type="compositionally biased region" description="Basic and acidic residues" evidence="2">
    <location>
        <begin position="542"/>
        <end position="551"/>
    </location>
</feature>
<comment type="caution">
    <text evidence="4">The sequence shown here is derived from an EMBL/GenBank/DDBJ whole genome shotgun (WGS) entry which is preliminary data.</text>
</comment>
<protein>
    <recommendedName>
        <fullName evidence="3">Xylanolytic transcriptional activator regulatory domain-containing protein</fullName>
    </recommendedName>
</protein>
<reference evidence="4 5" key="1">
    <citation type="submission" date="2023-08" db="EMBL/GenBank/DDBJ databases">
        <title>Black Yeasts Isolated from many extreme environments.</title>
        <authorList>
            <person name="Coleine C."/>
            <person name="Stajich J.E."/>
            <person name="Selbmann L."/>
        </authorList>
    </citation>
    <scope>NUCLEOTIDE SEQUENCE [LARGE SCALE GENOMIC DNA]</scope>
    <source>
        <strain evidence="4 5">CCFEE 5792</strain>
    </source>
</reference>
<dbReference type="Proteomes" id="UP001358417">
    <property type="component" value="Unassembled WGS sequence"/>
</dbReference>
<dbReference type="GeneID" id="89975790"/>
<feature type="compositionally biased region" description="Polar residues" evidence="2">
    <location>
        <begin position="552"/>
        <end position="561"/>
    </location>
</feature>
<dbReference type="PANTHER" id="PTHR47425:SF3">
    <property type="entry name" value="ZN(II)2CYS6 TRANSCRIPTION FACTOR (EUROFUNG)"/>
    <property type="match status" value="1"/>
</dbReference>
<dbReference type="Pfam" id="PF04082">
    <property type="entry name" value="Fungal_trans"/>
    <property type="match status" value="1"/>
</dbReference>
<evidence type="ECO:0000313" key="4">
    <source>
        <dbReference type="EMBL" id="KAK5061083.1"/>
    </source>
</evidence>
<keyword evidence="1" id="KW-0539">Nucleus</keyword>
<feature type="domain" description="Xylanolytic transcriptional activator regulatory" evidence="3">
    <location>
        <begin position="219"/>
        <end position="293"/>
    </location>
</feature>
<dbReference type="GO" id="GO:0003677">
    <property type="term" value="F:DNA binding"/>
    <property type="evidence" value="ECO:0007669"/>
    <property type="project" value="InterPro"/>
</dbReference>
<feature type="region of interest" description="Disordered" evidence="2">
    <location>
        <begin position="542"/>
        <end position="561"/>
    </location>
</feature>
<proteinExistence type="predicted"/>
<dbReference type="GO" id="GO:0006351">
    <property type="term" value="P:DNA-templated transcription"/>
    <property type="evidence" value="ECO:0007669"/>
    <property type="project" value="InterPro"/>
</dbReference>
<keyword evidence="5" id="KW-1185">Reference proteome</keyword>
<dbReference type="CDD" id="cd12148">
    <property type="entry name" value="fungal_TF_MHR"/>
    <property type="match status" value="1"/>
</dbReference>